<proteinExistence type="predicted"/>
<dbReference type="InterPro" id="IPR036388">
    <property type="entry name" value="WH-like_DNA-bd_sf"/>
</dbReference>
<dbReference type="KEGG" id="tvs:TRAVEDRAFT_80769"/>
<dbReference type="RefSeq" id="XP_008045495.1">
    <property type="nucleotide sequence ID" value="XM_008047304.1"/>
</dbReference>
<keyword evidence="4" id="KW-1185">Reference proteome</keyword>
<evidence type="ECO:0000256" key="1">
    <source>
        <dbReference type="ARBA" id="ARBA00022724"/>
    </source>
</evidence>
<dbReference type="Gene3D" id="1.10.10.10">
    <property type="entry name" value="Winged helix-like DNA-binding domain superfamily/Winged helix DNA-binding domain"/>
    <property type="match status" value="1"/>
</dbReference>
<dbReference type="PROSITE" id="PS51057">
    <property type="entry name" value="PAIRED_2"/>
    <property type="match status" value="1"/>
</dbReference>
<dbReference type="InterPro" id="IPR001523">
    <property type="entry name" value="Paired_dom"/>
</dbReference>
<keyword evidence="1" id="KW-0563">Paired box</keyword>
<organism evidence="3 4">
    <name type="scientific">Trametes versicolor (strain FP-101664)</name>
    <name type="common">White-rot fungus</name>
    <name type="synonym">Coriolus versicolor</name>
    <dbReference type="NCBI Taxonomy" id="717944"/>
    <lineage>
        <taxon>Eukaryota</taxon>
        <taxon>Fungi</taxon>
        <taxon>Dikarya</taxon>
        <taxon>Basidiomycota</taxon>
        <taxon>Agaricomycotina</taxon>
        <taxon>Agaricomycetes</taxon>
        <taxon>Polyporales</taxon>
        <taxon>Polyporaceae</taxon>
        <taxon>Trametes</taxon>
    </lineage>
</organism>
<sequence>AMARGPRISDQLRERIVAWREEGTSIQDITRLAGCKERAIYKVLALHRTTGSIATPESLIPRGRPRVLSRTDIDYIYSLLADNPTIYLDEIQAKLAADRDVD</sequence>
<protein>
    <recommendedName>
        <fullName evidence="2">Paired domain-containing protein</fullName>
    </recommendedName>
</protein>
<gene>
    <name evidence="3" type="ORF">TRAVEDRAFT_80769</name>
</gene>
<feature type="domain" description="Paired" evidence="2">
    <location>
        <begin position="1"/>
        <end position="102"/>
    </location>
</feature>
<dbReference type="AlphaFoldDB" id="R7S7M9"/>
<dbReference type="InterPro" id="IPR009057">
    <property type="entry name" value="Homeodomain-like_sf"/>
</dbReference>
<evidence type="ECO:0000313" key="3">
    <source>
        <dbReference type="EMBL" id="EIW51622.1"/>
    </source>
</evidence>
<dbReference type="GeneID" id="19420421"/>
<dbReference type="EMBL" id="JH711799">
    <property type="protein sequence ID" value="EIW51622.1"/>
    <property type="molecule type" value="Genomic_DNA"/>
</dbReference>
<feature type="non-terminal residue" evidence="3">
    <location>
        <position position="102"/>
    </location>
</feature>
<feature type="non-terminal residue" evidence="3">
    <location>
        <position position="1"/>
    </location>
</feature>
<dbReference type="GO" id="GO:0003677">
    <property type="term" value="F:DNA binding"/>
    <property type="evidence" value="ECO:0007669"/>
    <property type="project" value="InterPro"/>
</dbReference>
<evidence type="ECO:0000313" key="4">
    <source>
        <dbReference type="Proteomes" id="UP000054317"/>
    </source>
</evidence>
<dbReference type="Proteomes" id="UP000054317">
    <property type="component" value="Unassembled WGS sequence"/>
</dbReference>
<dbReference type="OrthoDB" id="2730708at2759"/>
<evidence type="ECO:0000259" key="2">
    <source>
        <dbReference type="PROSITE" id="PS51057"/>
    </source>
</evidence>
<reference evidence="4" key="1">
    <citation type="journal article" date="2012" name="Science">
        <title>The Paleozoic origin of enzymatic lignin decomposition reconstructed from 31 fungal genomes.</title>
        <authorList>
            <person name="Floudas D."/>
            <person name="Binder M."/>
            <person name="Riley R."/>
            <person name="Barry K."/>
            <person name="Blanchette R.A."/>
            <person name="Henrissat B."/>
            <person name="Martinez A.T."/>
            <person name="Otillar R."/>
            <person name="Spatafora J.W."/>
            <person name="Yadav J.S."/>
            <person name="Aerts A."/>
            <person name="Benoit I."/>
            <person name="Boyd A."/>
            <person name="Carlson A."/>
            <person name="Copeland A."/>
            <person name="Coutinho P.M."/>
            <person name="de Vries R.P."/>
            <person name="Ferreira P."/>
            <person name="Findley K."/>
            <person name="Foster B."/>
            <person name="Gaskell J."/>
            <person name="Glotzer D."/>
            <person name="Gorecki P."/>
            <person name="Heitman J."/>
            <person name="Hesse C."/>
            <person name="Hori C."/>
            <person name="Igarashi K."/>
            <person name="Jurgens J.A."/>
            <person name="Kallen N."/>
            <person name="Kersten P."/>
            <person name="Kohler A."/>
            <person name="Kuees U."/>
            <person name="Kumar T.K.A."/>
            <person name="Kuo A."/>
            <person name="LaButti K."/>
            <person name="Larrondo L.F."/>
            <person name="Lindquist E."/>
            <person name="Ling A."/>
            <person name="Lombard V."/>
            <person name="Lucas S."/>
            <person name="Lundell T."/>
            <person name="Martin R."/>
            <person name="McLaughlin D.J."/>
            <person name="Morgenstern I."/>
            <person name="Morin E."/>
            <person name="Murat C."/>
            <person name="Nagy L.G."/>
            <person name="Nolan M."/>
            <person name="Ohm R.A."/>
            <person name="Patyshakuliyeva A."/>
            <person name="Rokas A."/>
            <person name="Ruiz-Duenas F.J."/>
            <person name="Sabat G."/>
            <person name="Salamov A."/>
            <person name="Samejima M."/>
            <person name="Schmutz J."/>
            <person name="Slot J.C."/>
            <person name="St John F."/>
            <person name="Stenlid J."/>
            <person name="Sun H."/>
            <person name="Sun S."/>
            <person name="Syed K."/>
            <person name="Tsang A."/>
            <person name="Wiebenga A."/>
            <person name="Young D."/>
            <person name="Pisabarro A."/>
            <person name="Eastwood D.C."/>
            <person name="Martin F."/>
            <person name="Cullen D."/>
            <person name="Grigoriev I.V."/>
            <person name="Hibbett D.S."/>
        </authorList>
    </citation>
    <scope>NUCLEOTIDE SEQUENCE [LARGE SCALE GENOMIC DNA]</scope>
    <source>
        <strain evidence="4">FP-101664</strain>
    </source>
</reference>
<dbReference type="GO" id="GO:0006355">
    <property type="term" value="P:regulation of DNA-templated transcription"/>
    <property type="evidence" value="ECO:0007669"/>
    <property type="project" value="InterPro"/>
</dbReference>
<dbReference type="Pfam" id="PF00292">
    <property type="entry name" value="PAX"/>
    <property type="match status" value="1"/>
</dbReference>
<name>R7S7M9_TRAVS</name>
<accession>R7S7M9</accession>
<dbReference type="SUPFAM" id="SSF46689">
    <property type="entry name" value="Homeodomain-like"/>
    <property type="match status" value="1"/>
</dbReference>